<accession>A0A133UVA3</accession>
<evidence type="ECO:0000256" key="1">
    <source>
        <dbReference type="SAM" id="MobiDB-lite"/>
    </source>
</evidence>
<name>A0A133UVA3_9EURY</name>
<gene>
    <name evidence="2" type="ORF">AKJ37_01505</name>
</gene>
<feature type="compositionally biased region" description="Basic and acidic residues" evidence="1">
    <location>
        <begin position="61"/>
        <end position="76"/>
    </location>
</feature>
<feature type="region of interest" description="Disordered" evidence="1">
    <location>
        <begin position="60"/>
        <end position="90"/>
    </location>
</feature>
<reference evidence="2 3" key="1">
    <citation type="journal article" date="2016" name="Sci. Rep.">
        <title>Metabolic traits of an uncultured archaeal lineage -MSBL1- from brine pools of the Red Sea.</title>
        <authorList>
            <person name="Mwirichia R."/>
            <person name="Alam I."/>
            <person name="Rashid M."/>
            <person name="Vinu M."/>
            <person name="Ba-Alawi W."/>
            <person name="Anthony Kamau A."/>
            <person name="Kamanda Ngugi D."/>
            <person name="Goker M."/>
            <person name="Klenk H.P."/>
            <person name="Bajic V."/>
            <person name="Stingl U."/>
        </authorList>
    </citation>
    <scope>NUCLEOTIDE SEQUENCE [LARGE SCALE GENOMIC DNA]</scope>
    <source>
        <strain evidence="2">SCGC-AAA259I09</strain>
    </source>
</reference>
<comment type="caution">
    <text evidence="2">The sequence shown here is derived from an EMBL/GenBank/DDBJ whole genome shotgun (WGS) entry which is preliminary data.</text>
</comment>
<dbReference type="Proteomes" id="UP000070463">
    <property type="component" value="Unassembled WGS sequence"/>
</dbReference>
<dbReference type="EMBL" id="LHXR01000010">
    <property type="protein sequence ID" value="KXA98060.1"/>
    <property type="molecule type" value="Genomic_DNA"/>
</dbReference>
<sequence length="104" mass="12547">MSKRFDKEMKRLMKKFDEMFKKMMTSSRKQNLKLDKNSKKFEKEGPGFHMKVEIFNLTTGPDRDTILESRENKKAEDVEEEKEEDKPRKLALKRFKEKNKVAEE</sequence>
<protein>
    <submittedName>
        <fullName evidence="2">Uncharacterized protein</fullName>
    </submittedName>
</protein>
<evidence type="ECO:0000313" key="2">
    <source>
        <dbReference type="EMBL" id="KXA98060.1"/>
    </source>
</evidence>
<organism evidence="2 3">
    <name type="scientific">candidate division MSBL1 archaeon SCGC-AAA259I09</name>
    <dbReference type="NCBI Taxonomy" id="1698267"/>
    <lineage>
        <taxon>Archaea</taxon>
        <taxon>Methanobacteriati</taxon>
        <taxon>Methanobacteriota</taxon>
        <taxon>candidate division MSBL1</taxon>
    </lineage>
</organism>
<dbReference type="AlphaFoldDB" id="A0A133UVA3"/>
<evidence type="ECO:0000313" key="3">
    <source>
        <dbReference type="Proteomes" id="UP000070463"/>
    </source>
</evidence>
<proteinExistence type="predicted"/>
<keyword evidence="3" id="KW-1185">Reference proteome</keyword>